<proteinExistence type="predicted"/>
<dbReference type="OrthoDB" id="10446178at2759"/>
<accession>A0A8J4UN90</accession>
<dbReference type="EMBL" id="QNUK01000196">
    <property type="protein sequence ID" value="KAF5898520.1"/>
    <property type="molecule type" value="Genomic_DNA"/>
</dbReference>
<evidence type="ECO:0000313" key="1">
    <source>
        <dbReference type="EMBL" id="KAF5898520.1"/>
    </source>
</evidence>
<dbReference type="AlphaFoldDB" id="A0A8J4UN90"/>
<dbReference type="Proteomes" id="UP000727407">
    <property type="component" value="Unassembled WGS sequence"/>
</dbReference>
<keyword evidence="2" id="KW-1185">Reference proteome</keyword>
<feature type="non-terminal residue" evidence="1">
    <location>
        <position position="1"/>
    </location>
</feature>
<protein>
    <submittedName>
        <fullName evidence="1">Uncharacterized protein</fullName>
    </submittedName>
</protein>
<evidence type="ECO:0000313" key="2">
    <source>
        <dbReference type="Proteomes" id="UP000727407"/>
    </source>
</evidence>
<sequence>MSVPSRGFHSTCTLLTLPRHQSSPSGLDVILSPGRGQAAICATCCHFLLMQPAFSCAGHGYHLFHEVRV</sequence>
<name>A0A8J4UN90_CLAMG</name>
<reference evidence="1" key="1">
    <citation type="submission" date="2020-07" db="EMBL/GenBank/DDBJ databases">
        <title>Clarias magur genome sequencing, assembly and annotation.</title>
        <authorList>
            <person name="Kushwaha B."/>
            <person name="Kumar R."/>
            <person name="Das P."/>
            <person name="Joshi C.G."/>
            <person name="Kumar D."/>
            <person name="Nagpure N.S."/>
            <person name="Pandey M."/>
            <person name="Agarwal S."/>
            <person name="Srivastava S."/>
            <person name="Singh M."/>
            <person name="Sahoo L."/>
            <person name="Jayasankar P."/>
            <person name="Meher P.K."/>
            <person name="Koringa P.G."/>
            <person name="Iquebal M.A."/>
            <person name="Das S.P."/>
            <person name="Bit A."/>
            <person name="Patnaik S."/>
            <person name="Patel N."/>
            <person name="Shah T.M."/>
            <person name="Hinsu A."/>
            <person name="Jena J.K."/>
        </authorList>
    </citation>
    <scope>NUCLEOTIDE SEQUENCE</scope>
    <source>
        <strain evidence="1">CIFAMagur01</strain>
        <tissue evidence="1">Testis</tissue>
    </source>
</reference>
<organism evidence="1 2">
    <name type="scientific">Clarias magur</name>
    <name type="common">Asian catfish</name>
    <name type="synonym">Macropteronotus magur</name>
    <dbReference type="NCBI Taxonomy" id="1594786"/>
    <lineage>
        <taxon>Eukaryota</taxon>
        <taxon>Metazoa</taxon>
        <taxon>Chordata</taxon>
        <taxon>Craniata</taxon>
        <taxon>Vertebrata</taxon>
        <taxon>Euteleostomi</taxon>
        <taxon>Actinopterygii</taxon>
        <taxon>Neopterygii</taxon>
        <taxon>Teleostei</taxon>
        <taxon>Ostariophysi</taxon>
        <taxon>Siluriformes</taxon>
        <taxon>Clariidae</taxon>
        <taxon>Clarias</taxon>
    </lineage>
</organism>
<comment type="caution">
    <text evidence="1">The sequence shown here is derived from an EMBL/GenBank/DDBJ whole genome shotgun (WGS) entry which is preliminary data.</text>
</comment>
<gene>
    <name evidence="1" type="ORF">DAT39_011732</name>
</gene>